<dbReference type="Proteomes" id="UP000244896">
    <property type="component" value="Chromosome"/>
</dbReference>
<organism evidence="1 2">
    <name type="scientific">Ereboglobus luteus</name>
    <dbReference type="NCBI Taxonomy" id="1796921"/>
    <lineage>
        <taxon>Bacteria</taxon>
        <taxon>Pseudomonadati</taxon>
        <taxon>Verrucomicrobiota</taxon>
        <taxon>Opitutia</taxon>
        <taxon>Opitutales</taxon>
        <taxon>Opitutaceae</taxon>
        <taxon>Ereboglobus</taxon>
    </lineage>
</organism>
<dbReference type="PANTHER" id="PTHR37833:SF1">
    <property type="entry name" value="SIGNAL PEPTIDE PROTEIN"/>
    <property type="match status" value="1"/>
</dbReference>
<keyword evidence="2" id="KW-1185">Reference proteome</keyword>
<proteinExistence type="predicted"/>
<dbReference type="Gene3D" id="2.60.40.10">
    <property type="entry name" value="Immunoglobulins"/>
    <property type="match status" value="1"/>
</dbReference>
<dbReference type="PANTHER" id="PTHR37833">
    <property type="entry name" value="LIPOPROTEIN-RELATED"/>
    <property type="match status" value="1"/>
</dbReference>
<dbReference type="Pfam" id="PF07610">
    <property type="entry name" value="DUF1573"/>
    <property type="match status" value="1"/>
</dbReference>
<evidence type="ECO:0008006" key="3">
    <source>
        <dbReference type="Google" id="ProtNLM"/>
    </source>
</evidence>
<dbReference type="AlphaFoldDB" id="A0A2U8E135"/>
<dbReference type="OrthoDB" id="195247at2"/>
<evidence type="ECO:0000313" key="1">
    <source>
        <dbReference type="EMBL" id="AWI08282.1"/>
    </source>
</evidence>
<evidence type="ECO:0000313" key="2">
    <source>
        <dbReference type="Proteomes" id="UP000244896"/>
    </source>
</evidence>
<dbReference type="KEGG" id="elut:CKA38_02490"/>
<protein>
    <recommendedName>
        <fullName evidence="3">DUF1573 domain-containing protein</fullName>
    </recommendedName>
</protein>
<name>A0A2U8E135_9BACT</name>
<dbReference type="InterPro" id="IPR013783">
    <property type="entry name" value="Ig-like_fold"/>
</dbReference>
<accession>A0A2U8E135</accession>
<sequence length="254" mass="27672">MKKVFLSTPGQGGTDIPACAGRGARATARIRMPVSPWQRNIGVRLCVAVFFLLPALRAIDWERTEIEQRAEIGETLPPYEFTFKNSGTAPVSITNARAGCGCLAPVIDRETLAPGETGKVLVKFDRTGLVGEVARTITITTDESRNNTYELTLRANLPEPLTIAPRLVFWKSENSASTKSIDIKINFATPVEITDATCNRDNFDLALVALEPGRHYRLDITPRDIATPRLAVITLKPAAPLPAGTTLTAYAQVR</sequence>
<dbReference type="InterPro" id="IPR011467">
    <property type="entry name" value="DUF1573"/>
</dbReference>
<dbReference type="EMBL" id="CP023004">
    <property type="protein sequence ID" value="AWI08282.1"/>
    <property type="molecule type" value="Genomic_DNA"/>
</dbReference>
<gene>
    <name evidence="1" type="ORF">CKA38_02490</name>
</gene>
<reference evidence="1 2" key="1">
    <citation type="journal article" date="2018" name="Syst. Appl. Microbiol.">
        <title>Ereboglobus luteus gen. nov. sp. nov. from cockroach guts, and new insights into the oxygen relationship of the genera Opitutus and Didymococcus (Verrucomicrobia: Opitutaceae).</title>
        <authorList>
            <person name="Tegtmeier D."/>
            <person name="Belitz A."/>
            <person name="Radek R."/>
            <person name="Heimerl T."/>
            <person name="Brune A."/>
        </authorList>
    </citation>
    <scope>NUCLEOTIDE SEQUENCE [LARGE SCALE GENOMIC DNA]</scope>
    <source>
        <strain evidence="1 2">Ho45</strain>
    </source>
</reference>